<comment type="caution">
    <text evidence="6">The sequence shown here is derived from an EMBL/GenBank/DDBJ whole genome shotgun (WGS) entry which is preliminary data.</text>
</comment>
<dbReference type="InterPro" id="IPR004358">
    <property type="entry name" value="Sig_transdc_His_kin-like_C"/>
</dbReference>
<feature type="transmembrane region" description="Helical" evidence="4">
    <location>
        <begin position="166"/>
        <end position="185"/>
    </location>
</feature>
<dbReference type="EMBL" id="JBBWWT010000012">
    <property type="protein sequence ID" value="MEL1266150.1"/>
    <property type="molecule type" value="Genomic_DNA"/>
</dbReference>
<dbReference type="Gene3D" id="3.30.565.10">
    <property type="entry name" value="Histidine kinase-like ATPase, C-terminal domain"/>
    <property type="match status" value="1"/>
</dbReference>
<dbReference type="EC" id="2.7.13.3" evidence="2"/>
<sequence>MGNTIRHWLTQVPVNDPVDHRNAPFVQLLMMFIGTFVPLNKVLFLYATLSRHATPPAWLAVDLTTDALIVAAAWTGVWLIRQGRFRQGVTLFLGVLLLCLGAAYASAGMDNLGLDPIPLLLLAIAGLVMGRRALWITLAVLLSILAACLLLDVLRATQRDGAAPAAMAGKLVSMTIVYLLVAILLDRTVAALRASLEESNARGRELELANERLRHEIVQRERAREQLIHAQKVEATGRLASGVAHDFDNILSVVLGHAARRERIADRGPQALLDALEDVELAARRALAINRKLLNLSRQEVSRPEVFDALQALRDMLPMLRQLFAADIRVRLEGDAGPLPILLDRGRFELMLLNIAANARDAMPDGGDFRILAQRAADAQHLELALSDSGVGMPEAVRERIFDAFFTTKPSGSGTGLGLSMVRDMVIEAGGGIHAESVPGQGSTLRIVLPLAADPA</sequence>
<dbReference type="PANTHER" id="PTHR43065">
    <property type="entry name" value="SENSOR HISTIDINE KINASE"/>
    <property type="match status" value="1"/>
</dbReference>
<feature type="coiled-coil region" evidence="3">
    <location>
        <begin position="196"/>
        <end position="226"/>
    </location>
</feature>
<dbReference type="Proteomes" id="UP001459204">
    <property type="component" value="Unassembled WGS sequence"/>
</dbReference>
<dbReference type="Gene3D" id="1.10.287.130">
    <property type="match status" value="1"/>
</dbReference>
<dbReference type="GO" id="GO:0005524">
    <property type="term" value="F:ATP binding"/>
    <property type="evidence" value="ECO:0007669"/>
    <property type="project" value="UniProtKB-KW"/>
</dbReference>
<evidence type="ECO:0000313" key="7">
    <source>
        <dbReference type="Proteomes" id="UP001459204"/>
    </source>
</evidence>
<dbReference type="InterPro" id="IPR005467">
    <property type="entry name" value="His_kinase_dom"/>
</dbReference>
<evidence type="ECO:0000313" key="6">
    <source>
        <dbReference type="EMBL" id="MEL1266150.1"/>
    </source>
</evidence>
<dbReference type="InterPro" id="IPR036097">
    <property type="entry name" value="HisK_dim/P_sf"/>
</dbReference>
<comment type="catalytic activity">
    <reaction evidence="1">
        <text>ATP + protein L-histidine = ADP + protein N-phospho-L-histidine.</text>
        <dbReference type="EC" id="2.7.13.3"/>
    </reaction>
</comment>
<feature type="domain" description="Histidine kinase" evidence="5">
    <location>
        <begin position="242"/>
        <end position="453"/>
    </location>
</feature>
<name>A0ABU9J5C9_9GAMM</name>
<dbReference type="InterPro" id="IPR036890">
    <property type="entry name" value="HATPase_C_sf"/>
</dbReference>
<dbReference type="PANTHER" id="PTHR43065:SF42">
    <property type="entry name" value="TWO-COMPONENT SENSOR PPRA"/>
    <property type="match status" value="1"/>
</dbReference>
<dbReference type="PRINTS" id="PR00344">
    <property type="entry name" value="BCTRLSENSOR"/>
</dbReference>
<dbReference type="SMART" id="SM00387">
    <property type="entry name" value="HATPase_c"/>
    <property type="match status" value="1"/>
</dbReference>
<keyword evidence="6" id="KW-0547">Nucleotide-binding</keyword>
<evidence type="ECO:0000256" key="4">
    <source>
        <dbReference type="SAM" id="Phobius"/>
    </source>
</evidence>
<evidence type="ECO:0000256" key="1">
    <source>
        <dbReference type="ARBA" id="ARBA00000085"/>
    </source>
</evidence>
<dbReference type="Pfam" id="PF02518">
    <property type="entry name" value="HATPase_c"/>
    <property type="match status" value="1"/>
</dbReference>
<keyword evidence="4" id="KW-1133">Transmembrane helix</keyword>
<keyword evidence="6" id="KW-0067">ATP-binding</keyword>
<keyword evidence="4" id="KW-0812">Transmembrane</keyword>
<gene>
    <name evidence="6" type="ORF">AAD027_17485</name>
</gene>
<dbReference type="InterPro" id="IPR003594">
    <property type="entry name" value="HATPase_dom"/>
</dbReference>
<keyword evidence="4" id="KW-0472">Membrane</keyword>
<keyword evidence="3" id="KW-0175">Coiled coil</keyword>
<evidence type="ECO:0000259" key="5">
    <source>
        <dbReference type="PROSITE" id="PS50109"/>
    </source>
</evidence>
<feature type="transmembrane region" description="Helical" evidence="4">
    <location>
        <begin position="135"/>
        <end position="154"/>
    </location>
</feature>
<protein>
    <recommendedName>
        <fullName evidence="2">histidine kinase</fullName>
        <ecNumber evidence="2">2.7.13.3</ecNumber>
    </recommendedName>
</protein>
<feature type="transmembrane region" description="Helical" evidence="4">
    <location>
        <begin position="85"/>
        <end position="105"/>
    </location>
</feature>
<accession>A0ABU9J5C9</accession>
<proteinExistence type="predicted"/>
<dbReference type="SUPFAM" id="SSF47384">
    <property type="entry name" value="Homodimeric domain of signal transducing histidine kinase"/>
    <property type="match status" value="1"/>
</dbReference>
<evidence type="ECO:0000256" key="3">
    <source>
        <dbReference type="SAM" id="Coils"/>
    </source>
</evidence>
<evidence type="ECO:0000256" key="2">
    <source>
        <dbReference type="ARBA" id="ARBA00012438"/>
    </source>
</evidence>
<dbReference type="PROSITE" id="PS50109">
    <property type="entry name" value="HIS_KIN"/>
    <property type="match status" value="1"/>
</dbReference>
<reference evidence="6 7" key="1">
    <citation type="submission" date="2024-04" db="EMBL/GenBank/DDBJ databases">
        <title>Draft genome sequence of Pseudoxanthomonas putridarboris WD12.</title>
        <authorList>
            <person name="Oh J."/>
        </authorList>
    </citation>
    <scope>NUCLEOTIDE SEQUENCE [LARGE SCALE GENOMIC DNA]</scope>
    <source>
        <strain evidence="6 7">WD12</strain>
    </source>
</reference>
<keyword evidence="7" id="KW-1185">Reference proteome</keyword>
<feature type="transmembrane region" description="Helical" evidence="4">
    <location>
        <begin position="25"/>
        <end position="46"/>
    </location>
</feature>
<feature type="transmembrane region" description="Helical" evidence="4">
    <location>
        <begin position="58"/>
        <end position="79"/>
    </location>
</feature>
<dbReference type="SUPFAM" id="SSF55874">
    <property type="entry name" value="ATPase domain of HSP90 chaperone/DNA topoisomerase II/histidine kinase"/>
    <property type="match status" value="1"/>
</dbReference>
<dbReference type="RefSeq" id="WP_341727318.1">
    <property type="nucleotide sequence ID" value="NZ_JBBWWT010000012.1"/>
</dbReference>
<organism evidence="6 7">
    <name type="scientific">Pseudoxanthomonas putridarboris</name>
    <dbReference type="NCBI Taxonomy" id="752605"/>
    <lineage>
        <taxon>Bacteria</taxon>
        <taxon>Pseudomonadati</taxon>
        <taxon>Pseudomonadota</taxon>
        <taxon>Gammaproteobacteria</taxon>
        <taxon>Lysobacterales</taxon>
        <taxon>Lysobacteraceae</taxon>
        <taxon>Pseudoxanthomonas</taxon>
    </lineage>
</organism>